<evidence type="ECO:0000313" key="2">
    <source>
        <dbReference type="Proteomes" id="UP000286415"/>
    </source>
</evidence>
<dbReference type="InParanoid" id="A0A419PSS9"/>
<organism evidence="1 2">
    <name type="scientific">Clonorchis sinensis</name>
    <name type="common">Chinese liver fluke</name>
    <dbReference type="NCBI Taxonomy" id="79923"/>
    <lineage>
        <taxon>Eukaryota</taxon>
        <taxon>Metazoa</taxon>
        <taxon>Spiralia</taxon>
        <taxon>Lophotrochozoa</taxon>
        <taxon>Platyhelminthes</taxon>
        <taxon>Trematoda</taxon>
        <taxon>Digenea</taxon>
        <taxon>Opisthorchiida</taxon>
        <taxon>Opisthorchiata</taxon>
        <taxon>Opisthorchiidae</taxon>
        <taxon>Clonorchis</taxon>
    </lineage>
</organism>
<evidence type="ECO:0000313" key="1">
    <source>
        <dbReference type="EMBL" id="KAG5453095.1"/>
    </source>
</evidence>
<reference evidence="1 2" key="2">
    <citation type="journal article" date="2021" name="Genomics">
        <title>High-quality reference genome for Clonorchis sinensis.</title>
        <authorList>
            <person name="Young N.D."/>
            <person name="Stroehlein A.J."/>
            <person name="Kinkar L."/>
            <person name="Wang T."/>
            <person name="Sohn W.M."/>
            <person name="Chang B.C.H."/>
            <person name="Kaur P."/>
            <person name="Weisz D."/>
            <person name="Dudchenko O."/>
            <person name="Aiden E.L."/>
            <person name="Korhonen P.K."/>
            <person name="Gasser R.B."/>
        </authorList>
    </citation>
    <scope>NUCLEOTIDE SEQUENCE [LARGE SCALE GENOMIC DNA]</scope>
    <source>
        <strain evidence="1">Cs-k2</strain>
    </source>
</reference>
<keyword evidence="2" id="KW-1185">Reference proteome</keyword>
<proteinExistence type="predicted"/>
<comment type="caution">
    <text evidence="1">The sequence shown here is derived from an EMBL/GenBank/DDBJ whole genome shotgun (WGS) entry which is preliminary data.</text>
</comment>
<gene>
    <name evidence="1" type="ORF">CSKR_106265</name>
</gene>
<sequence length="282" mass="31667">MDCQACFLPAPDGLVCDSPSHVIGVIEKVGKTHLIRSEHRSWETLECSPGYRNSDEMKQKWRVNTIIRHPCLYGIFLETPITHADPEVSTADGCSRRSPLSVPLDSVLSVPTRAFISLATTTMCGLILSLSPQQDAESVVKTRICRSCSPLRWKQVRCTGSSHRHIYEILSYVAGRTAQRRPTAGSHSTRGSSAQWLITISIPAKPALEREFTNRKVHGSNRTFACRLPVSMLGKPDSIPALVLRVAWQLGTSWWSSQRWYFHLDWEDQISCREPESPVEQV</sequence>
<dbReference type="AlphaFoldDB" id="A0A419PSS9"/>
<name>A0A419PSS9_CLOSI</name>
<dbReference type="EMBL" id="NIRI02000013">
    <property type="protein sequence ID" value="KAG5453095.1"/>
    <property type="molecule type" value="Genomic_DNA"/>
</dbReference>
<dbReference type="Proteomes" id="UP000286415">
    <property type="component" value="Unassembled WGS sequence"/>
</dbReference>
<protein>
    <submittedName>
        <fullName evidence="1">Uncharacterized protein</fullName>
    </submittedName>
</protein>
<reference evidence="1 2" key="1">
    <citation type="journal article" date="2018" name="Biotechnol. Adv.">
        <title>Improved genomic resources and new bioinformatic workflow for the carcinogenic parasite Clonorchis sinensis: Biotechnological implications.</title>
        <authorList>
            <person name="Wang D."/>
            <person name="Korhonen P.K."/>
            <person name="Gasser R.B."/>
            <person name="Young N.D."/>
        </authorList>
    </citation>
    <scope>NUCLEOTIDE SEQUENCE [LARGE SCALE GENOMIC DNA]</scope>
    <source>
        <strain evidence="1">Cs-k2</strain>
    </source>
</reference>
<accession>A0A419PSS9</accession>